<dbReference type="AlphaFoldDB" id="A0A975DKS8"/>
<dbReference type="Proteomes" id="UP000664904">
    <property type="component" value="Plasmid unnamed5"/>
</dbReference>
<dbReference type="EMBL" id="CP072135">
    <property type="protein sequence ID" value="QTH73560.1"/>
    <property type="molecule type" value="Genomic_DNA"/>
</dbReference>
<dbReference type="RefSeq" id="WP_208845172.1">
    <property type="nucleotide sequence ID" value="NZ_CP072135.1"/>
</dbReference>
<keyword evidence="2" id="KW-1185">Reference proteome</keyword>
<keyword evidence="1" id="KW-0614">Plasmid</keyword>
<accession>A0A975DKS8</accession>
<reference evidence="1" key="1">
    <citation type="submission" date="2021-03" db="EMBL/GenBank/DDBJ databases">
        <title>Complete Genome of Pseudoalteromonas xiamenensis STKMTI.2, a new potential marine bacterium producing anti-Vibrio compounds.</title>
        <authorList>
            <person name="Handayani D.P."/>
            <person name="Isnansetyo A."/>
            <person name="Istiqomah I."/>
            <person name="Jumina J."/>
        </authorList>
    </citation>
    <scope>NUCLEOTIDE SEQUENCE</scope>
    <source>
        <strain evidence="1">STKMTI.2</strain>
        <plasmid evidence="1">unnamed5</plasmid>
    </source>
</reference>
<proteinExistence type="predicted"/>
<protein>
    <submittedName>
        <fullName evidence="1">Uncharacterized protein</fullName>
    </submittedName>
</protein>
<evidence type="ECO:0000313" key="1">
    <source>
        <dbReference type="EMBL" id="QTH73560.1"/>
    </source>
</evidence>
<dbReference type="KEGG" id="pxi:J5O05_18930"/>
<sequence length="102" mass="11753">MLKTYFRISGLTKLQALTFTKEVQDAQCQMQQEHAYSGTALLTEYSMDDINMFIVRQHVHVEQCEILLNVLNNHTNNACSAPNVLNQMLKHIDCRITVEVQQ</sequence>
<gene>
    <name evidence="1" type="ORF">J5O05_18930</name>
</gene>
<geneLocation type="plasmid" evidence="1 2">
    <name>unnamed5</name>
</geneLocation>
<organism evidence="1 2">
    <name type="scientific">Pseudoalteromonas xiamenensis</name>
    <dbReference type="NCBI Taxonomy" id="882626"/>
    <lineage>
        <taxon>Bacteria</taxon>
        <taxon>Pseudomonadati</taxon>
        <taxon>Pseudomonadota</taxon>
        <taxon>Gammaproteobacteria</taxon>
        <taxon>Alteromonadales</taxon>
        <taxon>Pseudoalteromonadaceae</taxon>
        <taxon>Pseudoalteromonas</taxon>
    </lineage>
</organism>
<evidence type="ECO:0000313" key="2">
    <source>
        <dbReference type="Proteomes" id="UP000664904"/>
    </source>
</evidence>
<name>A0A975DKS8_9GAMM</name>